<keyword evidence="3" id="KW-0804">Transcription</keyword>
<accession>A0ABW9ITI2</accession>
<dbReference type="PANTHER" id="PTHR44688:SF16">
    <property type="entry name" value="DNA-BINDING TRANSCRIPTIONAL ACTIVATOR DEVR_DOSR"/>
    <property type="match status" value="1"/>
</dbReference>
<evidence type="ECO:0000313" key="5">
    <source>
        <dbReference type="EMBL" id="MFM9651766.1"/>
    </source>
</evidence>
<dbReference type="Proteomes" id="UP001631993">
    <property type="component" value="Unassembled WGS sequence"/>
</dbReference>
<evidence type="ECO:0000256" key="2">
    <source>
        <dbReference type="ARBA" id="ARBA00023125"/>
    </source>
</evidence>
<organism evidence="5 6">
    <name type="scientific">Streptomyces galilaeus</name>
    <dbReference type="NCBI Taxonomy" id="33899"/>
    <lineage>
        <taxon>Bacteria</taxon>
        <taxon>Bacillati</taxon>
        <taxon>Actinomycetota</taxon>
        <taxon>Actinomycetes</taxon>
        <taxon>Kitasatosporales</taxon>
        <taxon>Streptomycetaceae</taxon>
        <taxon>Streptomyces</taxon>
    </lineage>
</organism>
<feature type="domain" description="HTH luxR-type" evidence="4">
    <location>
        <begin position="1"/>
        <end position="57"/>
    </location>
</feature>
<dbReference type="PROSITE" id="PS00622">
    <property type="entry name" value="HTH_LUXR_1"/>
    <property type="match status" value="1"/>
</dbReference>
<reference evidence="5 6" key="1">
    <citation type="submission" date="2024-12" db="EMBL/GenBank/DDBJ databases">
        <title>Forecasting of Potato common scab and diversities of Pathogenic streptomyces spp. in china.</title>
        <authorList>
            <person name="Handique U."/>
            <person name="Wu J."/>
        </authorList>
    </citation>
    <scope>NUCLEOTIDE SEQUENCE [LARGE SCALE GENOMIC DNA]</scope>
    <source>
        <strain evidence="5 6">ZRIMU1585</strain>
    </source>
</reference>
<dbReference type="InterPro" id="IPR000792">
    <property type="entry name" value="Tscrpt_reg_LuxR_C"/>
</dbReference>
<dbReference type="RefSeq" id="WP_190047526.1">
    <property type="nucleotide sequence ID" value="NZ_BMVS01000039.1"/>
</dbReference>
<evidence type="ECO:0000313" key="6">
    <source>
        <dbReference type="Proteomes" id="UP001631993"/>
    </source>
</evidence>
<dbReference type="InterPro" id="IPR036388">
    <property type="entry name" value="WH-like_DNA-bd_sf"/>
</dbReference>
<dbReference type="SUPFAM" id="SSF46894">
    <property type="entry name" value="C-terminal effector domain of the bipartite response regulators"/>
    <property type="match status" value="1"/>
</dbReference>
<gene>
    <name evidence="5" type="ORF">ACKI1S_37135</name>
</gene>
<dbReference type="SMART" id="SM00421">
    <property type="entry name" value="HTH_LUXR"/>
    <property type="match status" value="1"/>
</dbReference>
<dbReference type="PANTHER" id="PTHR44688">
    <property type="entry name" value="DNA-BINDING TRANSCRIPTIONAL ACTIVATOR DEVR_DOSR"/>
    <property type="match status" value="1"/>
</dbReference>
<sequence>MQDSRVVRLAAEGLTNREIGAQLLISPRTVGYRLANVFPKLGIVSRAGLARVDFGDGAASDGLTFRGAGPGGEASA</sequence>
<name>A0ABW9ITI2_STRGJ</name>
<comment type="caution">
    <text evidence="5">The sequence shown here is derived from an EMBL/GenBank/DDBJ whole genome shotgun (WGS) entry which is preliminary data.</text>
</comment>
<dbReference type="PRINTS" id="PR00038">
    <property type="entry name" value="HTHLUXR"/>
</dbReference>
<dbReference type="InterPro" id="IPR016032">
    <property type="entry name" value="Sig_transdc_resp-reg_C-effctor"/>
</dbReference>
<keyword evidence="1" id="KW-0805">Transcription regulation</keyword>
<dbReference type="GeneID" id="301209564"/>
<proteinExistence type="predicted"/>
<keyword evidence="2" id="KW-0238">DNA-binding</keyword>
<keyword evidence="6" id="KW-1185">Reference proteome</keyword>
<dbReference type="EMBL" id="JBJVNE010000023">
    <property type="protein sequence ID" value="MFM9651766.1"/>
    <property type="molecule type" value="Genomic_DNA"/>
</dbReference>
<evidence type="ECO:0000259" key="4">
    <source>
        <dbReference type="PROSITE" id="PS50043"/>
    </source>
</evidence>
<evidence type="ECO:0000256" key="1">
    <source>
        <dbReference type="ARBA" id="ARBA00023015"/>
    </source>
</evidence>
<protein>
    <submittedName>
        <fullName evidence="5">Helix-turn-helix transcriptional regulator</fullName>
    </submittedName>
</protein>
<dbReference type="CDD" id="cd06170">
    <property type="entry name" value="LuxR_C_like"/>
    <property type="match status" value="1"/>
</dbReference>
<dbReference type="PROSITE" id="PS50043">
    <property type="entry name" value="HTH_LUXR_2"/>
    <property type="match status" value="1"/>
</dbReference>
<dbReference type="Gene3D" id="1.10.10.10">
    <property type="entry name" value="Winged helix-like DNA-binding domain superfamily/Winged helix DNA-binding domain"/>
    <property type="match status" value="1"/>
</dbReference>
<dbReference type="Pfam" id="PF00196">
    <property type="entry name" value="GerE"/>
    <property type="match status" value="1"/>
</dbReference>
<evidence type="ECO:0000256" key="3">
    <source>
        <dbReference type="ARBA" id="ARBA00023163"/>
    </source>
</evidence>